<feature type="compositionally biased region" description="Basic residues" evidence="1">
    <location>
        <begin position="30"/>
        <end position="86"/>
    </location>
</feature>
<name>A0A2G9TLW4_TELCI</name>
<protein>
    <submittedName>
        <fullName evidence="2">Uncharacterized protein</fullName>
    </submittedName>
</protein>
<reference evidence="2" key="1">
    <citation type="submission" date="2015-09" db="EMBL/GenBank/DDBJ databases">
        <title>Draft genome of the parasitic nematode Teladorsagia circumcincta isolate WARC Sus (inbred).</title>
        <authorList>
            <person name="Mitreva M."/>
        </authorList>
    </citation>
    <scope>NUCLEOTIDE SEQUENCE [LARGE SCALE GENOMIC DNA]</scope>
    <source>
        <strain evidence="2">S</strain>
    </source>
</reference>
<evidence type="ECO:0000313" key="2">
    <source>
        <dbReference type="EMBL" id="PIO58961.1"/>
    </source>
</evidence>
<sequence length="231" mass="25592">MARSVSRPRNSASKSPARVKKMMSSPKSEPKRKKSDKIKVKSRSRSASKGRKVRSRSASKGRKGKQLAKSPKKTKSISRSRSRPRPVKWIIQKFSPLRRASPEKQEETKKPALAKTPSVKTPTTKAPVERKSSVKTTAPPKTPSVDTSSTSGSSMRPSRSIEKRTYTSTPFDYEMRQRFLRPESSSRSPVKITPKKSAPSACTGLYNRTCGTVNAAGRTVYGAYRAAYRSV</sequence>
<dbReference type="AlphaFoldDB" id="A0A2G9TLW4"/>
<feature type="non-terminal residue" evidence="2">
    <location>
        <position position="231"/>
    </location>
</feature>
<evidence type="ECO:0000256" key="1">
    <source>
        <dbReference type="SAM" id="MobiDB-lite"/>
    </source>
</evidence>
<feature type="compositionally biased region" description="Basic and acidic residues" evidence="1">
    <location>
        <begin position="100"/>
        <end position="110"/>
    </location>
</feature>
<accession>A0A2G9TLW4</accession>
<evidence type="ECO:0000313" key="3">
    <source>
        <dbReference type="Proteomes" id="UP000230423"/>
    </source>
</evidence>
<gene>
    <name evidence="2" type="ORF">TELCIR_19588</name>
</gene>
<organism evidence="2 3">
    <name type="scientific">Teladorsagia circumcincta</name>
    <name type="common">Brown stomach worm</name>
    <name type="synonym">Ostertagia circumcincta</name>
    <dbReference type="NCBI Taxonomy" id="45464"/>
    <lineage>
        <taxon>Eukaryota</taxon>
        <taxon>Metazoa</taxon>
        <taxon>Ecdysozoa</taxon>
        <taxon>Nematoda</taxon>
        <taxon>Chromadorea</taxon>
        <taxon>Rhabditida</taxon>
        <taxon>Rhabditina</taxon>
        <taxon>Rhabditomorpha</taxon>
        <taxon>Strongyloidea</taxon>
        <taxon>Trichostrongylidae</taxon>
        <taxon>Teladorsagia</taxon>
    </lineage>
</organism>
<dbReference type="EMBL" id="KZ359244">
    <property type="protein sequence ID" value="PIO58961.1"/>
    <property type="molecule type" value="Genomic_DNA"/>
</dbReference>
<dbReference type="OrthoDB" id="5863115at2759"/>
<feature type="compositionally biased region" description="Low complexity" evidence="1">
    <location>
        <begin position="143"/>
        <end position="158"/>
    </location>
</feature>
<proteinExistence type="predicted"/>
<feature type="region of interest" description="Disordered" evidence="1">
    <location>
        <begin position="1"/>
        <end position="199"/>
    </location>
</feature>
<dbReference type="Proteomes" id="UP000230423">
    <property type="component" value="Unassembled WGS sequence"/>
</dbReference>
<keyword evidence="3" id="KW-1185">Reference proteome</keyword>